<name>A0A940WRF1_9BACI</name>
<organism evidence="1 2">
    <name type="scientific">Halalkalibacter suaedae</name>
    <dbReference type="NCBI Taxonomy" id="2822140"/>
    <lineage>
        <taxon>Bacteria</taxon>
        <taxon>Bacillati</taxon>
        <taxon>Bacillota</taxon>
        <taxon>Bacilli</taxon>
        <taxon>Bacillales</taxon>
        <taxon>Bacillaceae</taxon>
        <taxon>Halalkalibacter</taxon>
    </lineage>
</organism>
<evidence type="ECO:0000313" key="2">
    <source>
        <dbReference type="Proteomes" id="UP000678228"/>
    </source>
</evidence>
<sequence length="231" mass="26585">MESNVHKHIKKQALYWLKKKMTDLCANEVKLFVRRKRLKADAVGINLKRKESRIIEVKATRTDFLRDEVLHANYGYHNLADYAYIMTPSNLLSVEEVPAGYGLLEIDEFDTITVKKKPTRNHKPQLKLETLVKRSAQAATNAVLFQELSKETKDLTGGSFSKEADIHLISATCPTCKKRNKYLIHTNQEMIGCLQKKCQEAIPLNKARVHKITSYNDSFIEQIQLLKNEKK</sequence>
<accession>A0A940WRF1</accession>
<proteinExistence type="predicted"/>
<dbReference type="RefSeq" id="WP_210596068.1">
    <property type="nucleotide sequence ID" value="NZ_JAGKSQ010000002.1"/>
</dbReference>
<dbReference type="Proteomes" id="UP000678228">
    <property type="component" value="Unassembled WGS sequence"/>
</dbReference>
<gene>
    <name evidence="1" type="ORF">J7W16_04705</name>
</gene>
<dbReference type="AlphaFoldDB" id="A0A940WRF1"/>
<reference evidence="1" key="1">
    <citation type="submission" date="2021-03" db="EMBL/GenBank/DDBJ databases">
        <title>Bacillus suaedae sp. nov., isolated from Suaeda aralocaspica.</title>
        <authorList>
            <person name="Lei R.F.R."/>
        </authorList>
    </citation>
    <scope>NUCLEOTIDE SEQUENCE</scope>
    <source>
        <strain evidence="1">YZJH907-2</strain>
    </source>
</reference>
<protein>
    <submittedName>
        <fullName evidence="1">Uncharacterized protein</fullName>
    </submittedName>
</protein>
<evidence type="ECO:0000313" key="1">
    <source>
        <dbReference type="EMBL" id="MBP3950423.1"/>
    </source>
</evidence>
<dbReference type="EMBL" id="JAGKSQ010000002">
    <property type="protein sequence ID" value="MBP3950423.1"/>
    <property type="molecule type" value="Genomic_DNA"/>
</dbReference>
<comment type="caution">
    <text evidence="1">The sequence shown here is derived from an EMBL/GenBank/DDBJ whole genome shotgun (WGS) entry which is preliminary data.</text>
</comment>
<keyword evidence="2" id="KW-1185">Reference proteome</keyword>